<feature type="transmembrane region" description="Helical" evidence="2">
    <location>
        <begin position="53"/>
        <end position="72"/>
    </location>
</feature>
<comment type="caution">
    <text evidence="3">The sequence shown here is derived from an EMBL/GenBank/DDBJ whole genome shotgun (WGS) entry which is preliminary data.</text>
</comment>
<dbReference type="Proteomes" id="UP000265768">
    <property type="component" value="Unassembled WGS sequence"/>
</dbReference>
<keyword evidence="2" id="KW-0472">Membrane</keyword>
<evidence type="ECO:0000256" key="1">
    <source>
        <dbReference type="SAM" id="MobiDB-lite"/>
    </source>
</evidence>
<protein>
    <submittedName>
        <fullName evidence="3">Uncharacterized protein</fullName>
    </submittedName>
</protein>
<reference evidence="3 4" key="1">
    <citation type="submission" date="2018-09" db="EMBL/GenBank/DDBJ databases">
        <title>YIM 75507 draft genome.</title>
        <authorList>
            <person name="Tang S."/>
            <person name="Feng Y."/>
        </authorList>
    </citation>
    <scope>NUCLEOTIDE SEQUENCE [LARGE SCALE GENOMIC DNA]</scope>
    <source>
        <strain evidence="3 4">YIM 75507</strain>
    </source>
</reference>
<feature type="compositionally biased region" description="Basic and acidic residues" evidence="1">
    <location>
        <begin position="7"/>
        <end position="16"/>
    </location>
</feature>
<feature type="transmembrane region" description="Helical" evidence="2">
    <location>
        <begin position="25"/>
        <end position="47"/>
    </location>
</feature>
<evidence type="ECO:0000313" key="3">
    <source>
        <dbReference type="EMBL" id="RJL33213.1"/>
    </source>
</evidence>
<dbReference type="AlphaFoldDB" id="A0A3A4AWG1"/>
<evidence type="ECO:0000256" key="2">
    <source>
        <dbReference type="SAM" id="Phobius"/>
    </source>
</evidence>
<feature type="region of interest" description="Disordered" evidence="1">
    <location>
        <begin position="1"/>
        <end position="21"/>
    </location>
</feature>
<accession>A0A3A4AWG1</accession>
<keyword evidence="4" id="KW-1185">Reference proteome</keyword>
<gene>
    <name evidence="3" type="ORF">D5H75_10260</name>
</gene>
<proteinExistence type="predicted"/>
<keyword evidence="2" id="KW-1133">Transmembrane helix</keyword>
<organism evidence="3 4">
    <name type="scientific">Bailinhaonella thermotolerans</name>
    <dbReference type="NCBI Taxonomy" id="1070861"/>
    <lineage>
        <taxon>Bacteria</taxon>
        <taxon>Bacillati</taxon>
        <taxon>Actinomycetota</taxon>
        <taxon>Actinomycetes</taxon>
        <taxon>Streptosporangiales</taxon>
        <taxon>Streptosporangiaceae</taxon>
        <taxon>Bailinhaonella</taxon>
    </lineage>
</organism>
<sequence>MTVRPIGDSRQEDEPNRSASGHRALSLRAAVIGAFAVQGGALAAWMAHQLQGQAPSAIVIGVLSGLLLRVFLHWMIAR</sequence>
<keyword evidence="2" id="KW-0812">Transmembrane</keyword>
<dbReference type="EMBL" id="QZEY01000003">
    <property type="protein sequence ID" value="RJL33213.1"/>
    <property type="molecule type" value="Genomic_DNA"/>
</dbReference>
<name>A0A3A4AWG1_9ACTN</name>
<dbReference type="RefSeq" id="WP_119926173.1">
    <property type="nucleotide sequence ID" value="NZ_QZEY01000003.1"/>
</dbReference>
<evidence type="ECO:0000313" key="4">
    <source>
        <dbReference type="Proteomes" id="UP000265768"/>
    </source>
</evidence>